<feature type="transmembrane region" description="Helical" evidence="1">
    <location>
        <begin position="49"/>
        <end position="70"/>
    </location>
</feature>
<reference evidence="2" key="1">
    <citation type="journal article" date="2019" name="PLoS Negl. Trop. Dis.">
        <title>Revisiting the worldwide diversity of Leptospira species in the environment.</title>
        <authorList>
            <person name="Vincent A.T."/>
            <person name="Schiettekatte O."/>
            <person name="Bourhy P."/>
            <person name="Veyrier F.J."/>
            <person name="Picardeau M."/>
        </authorList>
    </citation>
    <scope>NUCLEOTIDE SEQUENCE [LARGE SCALE GENOMIC DNA]</scope>
    <source>
        <strain evidence="2">SSW15</strain>
    </source>
</reference>
<proteinExistence type="predicted"/>
<evidence type="ECO:0000256" key="1">
    <source>
        <dbReference type="SAM" id="Phobius"/>
    </source>
</evidence>
<name>A0A4R9GFG5_9LEPT</name>
<dbReference type="EMBL" id="RQET01000004">
    <property type="protein sequence ID" value="TGK11402.1"/>
    <property type="molecule type" value="Genomic_DNA"/>
</dbReference>
<gene>
    <name evidence="2" type="ORF">EHO60_03550</name>
</gene>
<organism evidence="2 3">
    <name type="scientific">Leptospira fletcheri</name>
    <dbReference type="NCBI Taxonomy" id="2484981"/>
    <lineage>
        <taxon>Bacteria</taxon>
        <taxon>Pseudomonadati</taxon>
        <taxon>Spirochaetota</taxon>
        <taxon>Spirochaetia</taxon>
        <taxon>Leptospirales</taxon>
        <taxon>Leptospiraceae</taxon>
        <taxon>Leptospira</taxon>
    </lineage>
</organism>
<feature type="transmembrane region" description="Helical" evidence="1">
    <location>
        <begin position="77"/>
        <end position="97"/>
    </location>
</feature>
<keyword evidence="1" id="KW-0472">Membrane</keyword>
<dbReference type="OrthoDB" id="346064at2"/>
<accession>A0A4R9GFG5</accession>
<dbReference type="NCBIfam" id="NF047665">
    <property type="entry name" value="LIC10362_fam"/>
    <property type="match status" value="1"/>
</dbReference>
<dbReference type="AlphaFoldDB" id="A0A4R9GFG5"/>
<protein>
    <submittedName>
        <fullName evidence="2">Uncharacterized protein</fullName>
    </submittedName>
</protein>
<keyword evidence="1" id="KW-0812">Transmembrane</keyword>
<dbReference type="Proteomes" id="UP000298458">
    <property type="component" value="Unassembled WGS sequence"/>
</dbReference>
<evidence type="ECO:0000313" key="2">
    <source>
        <dbReference type="EMBL" id="TGK11402.1"/>
    </source>
</evidence>
<sequence length="98" mass="11207">MKYSVVLTAICALSFLLGSINGGLKKKSLTGLREALSESLSSPFALKSIFWFLFFICTLLLPYFWGLTFLIKTDLNALVIILGLIWDYYWSRTLILFR</sequence>
<dbReference type="RefSeq" id="WP_135766807.1">
    <property type="nucleotide sequence ID" value="NZ_RQET01000004.1"/>
</dbReference>
<comment type="caution">
    <text evidence="2">The sequence shown here is derived from an EMBL/GenBank/DDBJ whole genome shotgun (WGS) entry which is preliminary data.</text>
</comment>
<evidence type="ECO:0000313" key="3">
    <source>
        <dbReference type="Proteomes" id="UP000298458"/>
    </source>
</evidence>
<keyword evidence="3" id="KW-1185">Reference proteome</keyword>
<keyword evidence="1" id="KW-1133">Transmembrane helix</keyword>